<name>A0A562U701_9SPHI</name>
<dbReference type="SUPFAM" id="SSF51206">
    <property type="entry name" value="cAMP-binding domain-like"/>
    <property type="match status" value="1"/>
</dbReference>
<dbReference type="PANTHER" id="PTHR43065:SF48">
    <property type="entry name" value="HISTIDINE KINASE"/>
    <property type="match status" value="1"/>
</dbReference>
<dbReference type="Proteomes" id="UP000317010">
    <property type="component" value="Unassembled WGS sequence"/>
</dbReference>
<keyword evidence="7" id="KW-1185">Reference proteome</keyword>
<feature type="domain" description="Cyclic nucleotide-binding" evidence="4">
    <location>
        <begin position="14"/>
        <end position="133"/>
    </location>
</feature>
<dbReference type="SUPFAM" id="SSF55874">
    <property type="entry name" value="ATPase domain of HSP90 chaperone/DNA topoisomerase II/histidine kinase"/>
    <property type="match status" value="1"/>
</dbReference>
<dbReference type="RefSeq" id="WP_144911651.1">
    <property type="nucleotide sequence ID" value="NZ_VLLI01000004.1"/>
</dbReference>
<dbReference type="CDD" id="cd00082">
    <property type="entry name" value="HisKA"/>
    <property type="match status" value="1"/>
</dbReference>
<dbReference type="InterPro" id="IPR005467">
    <property type="entry name" value="His_kinase_dom"/>
</dbReference>
<gene>
    <name evidence="6" type="ORF">JN11_01743</name>
</gene>
<dbReference type="Gene3D" id="1.10.287.130">
    <property type="match status" value="1"/>
</dbReference>
<dbReference type="CDD" id="cd00038">
    <property type="entry name" value="CAP_ED"/>
    <property type="match status" value="1"/>
</dbReference>
<dbReference type="PROSITE" id="PS50109">
    <property type="entry name" value="HIS_KIN"/>
    <property type="match status" value="1"/>
</dbReference>
<dbReference type="OrthoDB" id="9806995at2"/>
<protein>
    <recommendedName>
        <fullName evidence="2">histidine kinase</fullName>
        <ecNumber evidence="2">2.7.13.3</ecNumber>
    </recommendedName>
</protein>
<evidence type="ECO:0000256" key="2">
    <source>
        <dbReference type="ARBA" id="ARBA00012438"/>
    </source>
</evidence>
<dbReference type="InterPro" id="IPR004358">
    <property type="entry name" value="Sig_transdc_His_kin-like_C"/>
</dbReference>
<dbReference type="InterPro" id="IPR018490">
    <property type="entry name" value="cNMP-bd_dom_sf"/>
</dbReference>
<keyword evidence="6" id="KW-0808">Transferase</keyword>
<dbReference type="InterPro" id="IPR000595">
    <property type="entry name" value="cNMP-bd_dom"/>
</dbReference>
<organism evidence="6 7">
    <name type="scientific">Mucilaginibacter frigoritolerans</name>
    <dbReference type="NCBI Taxonomy" id="652788"/>
    <lineage>
        <taxon>Bacteria</taxon>
        <taxon>Pseudomonadati</taxon>
        <taxon>Bacteroidota</taxon>
        <taxon>Sphingobacteriia</taxon>
        <taxon>Sphingobacteriales</taxon>
        <taxon>Sphingobacteriaceae</taxon>
        <taxon>Mucilaginibacter</taxon>
    </lineage>
</organism>
<evidence type="ECO:0000256" key="1">
    <source>
        <dbReference type="ARBA" id="ARBA00000085"/>
    </source>
</evidence>
<feature type="domain" description="Histidine kinase" evidence="5">
    <location>
        <begin position="284"/>
        <end position="466"/>
    </location>
</feature>
<keyword evidence="6" id="KW-0418">Kinase</keyword>
<dbReference type="InterPro" id="IPR003661">
    <property type="entry name" value="HisK_dim/P_dom"/>
</dbReference>
<evidence type="ECO:0000313" key="6">
    <source>
        <dbReference type="EMBL" id="TWJ01592.1"/>
    </source>
</evidence>
<dbReference type="EC" id="2.7.13.3" evidence="2"/>
<dbReference type="InterPro" id="IPR036890">
    <property type="entry name" value="HATPase_C_sf"/>
</dbReference>
<evidence type="ECO:0000256" key="3">
    <source>
        <dbReference type="ARBA" id="ARBA00022553"/>
    </source>
</evidence>
<dbReference type="InterPro" id="IPR014710">
    <property type="entry name" value="RmlC-like_jellyroll"/>
</dbReference>
<accession>A0A562U701</accession>
<sequence length="466" mass="52631">MQTETSSILKTFEALKNVPDDQLEWLVANCTENTLQNGEAFTKPGDKLTGPHFILSGRLLLYLVQNGSRRDFATFGPGDVTGYLPYSRGMVATASSQAIGELHYLSFPTERIREMINDHFELTQALVHVMNNRVREFTALQQQNEKMMALGKLSAGLAHELNNPASAIVRDSVALIEHLRLEPQSLKKVIAIKMTAEQADGLNKELADLLAIKERPHLTLKEKTKREEELTDWLDEHEVENSYDIAETFVDFNFTVENLESFCNHIPSNYCSPVFSWISNLLIKERMVEDIQESSRRIADLVSSVKIFTHMDRGSDKQYADIHVGIRNTLTMLGYKVKKDNITIVEDYDETLPPVKAMIGELNQVWTNLIDNALDAMEPNGKGTLIIKTEREREFVQVFIIDNGPGIPEEIKTRIFDPFFTTKEMGKGTGMGLEVVLRIVQQHNGSIKVRSVPGKTEFIVCFPIDG</sequence>
<dbReference type="PANTHER" id="PTHR43065">
    <property type="entry name" value="SENSOR HISTIDINE KINASE"/>
    <property type="match status" value="1"/>
</dbReference>
<dbReference type="PRINTS" id="PR00344">
    <property type="entry name" value="BCTRLSENSOR"/>
</dbReference>
<comment type="caution">
    <text evidence="6">The sequence shown here is derived from an EMBL/GenBank/DDBJ whole genome shotgun (WGS) entry which is preliminary data.</text>
</comment>
<dbReference type="AlphaFoldDB" id="A0A562U701"/>
<dbReference type="InterPro" id="IPR003594">
    <property type="entry name" value="HATPase_dom"/>
</dbReference>
<evidence type="ECO:0000313" key="7">
    <source>
        <dbReference type="Proteomes" id="UP000317010"/>
    </source>
</evidence>
<dbReference type="Gene3D" id="2.60.120.10">
    <property type="entry name" value="Jelly Rolls"/>
    <property type="match status" value="1"/>
</dbReference>
<dbReference type="Gene3D" id="3.30.565.10">
    <property type="entry name" value="Histidine kinase-like ATPase, C-terminal domain"/>
    <property type="match status" value="1"/>
</dbReference>
<dbReference type="Pfam" id="PF00027">
    <property type="entry name" value="cNMP_binding"/>
    <property type="match status" value="1"/>
</dbReference>
<dbReference type="EMBL" id="VLLI01000004">
    <property type="protein sequence ID" value="TWJ01592.1"/>
    <property type="molecule type" value="Genomic_DNA"/>
</dbReference>
<evidence type="ECO:0000259" key="5">
    <source>
        <dbReference type="PROSITE" id="PS50109"/>
    </source>
</evidence>
<proteinExistence type="predicted"/>
<dbReference type="PROSITE" id="PS50042">
    <property type="entry name" value="CNMP_BINDING_3"/>
    <property type="match status" value="1"/>
</dbReference>
<evidence type="ECO:0000259" key="4">
    <source>
        <dbReference type="PROSITE" id="PS50042"/>
    </source>
</evidence>
<keyword evidence="3" id="KW-0597">Phosphoprotein</keyword>
<dbReference type="SMART" id="SM00387">
    <property type="entry name" value="HATPase_c"/>
    <property type="match status" value="1"/>
</dbReference>
<reference evidence="6 7" key="1">
    <citation type="submission" date="2019-07" db="EMBL/GenBank/DDBJ databases">
        <title>Genomic Encyclopedia of Archaeal and Bacterial Type Strains, Phase II (KMG-II): from individual species to whole genera.</title>
        <authorList>
            <person name="Goeker M."/>
        </authorList>
    </citation>
    <scope>NUCLEOTIDE SEQUENCE [LARGE SCALE GENOMIC DNA]</scope>
    <source>
        <strain evidence="6 7">ATCC BAA-1854</strain>
    </source>
</reference>
<dbReference type="GO" id="GO:0000155">
    <property type="term" value="F:phosphorelay sensor kinase activity"/>
    <property type="evidence" value="ECO:0007669"/>
    <property type="project" value="InterPro"/>
</dbReference>
<dbReference type="Pfam" id="PF02518">
    <property type="entry name" value="HATPase_c"/>
    <property type="match status" value="1"/>
</dbReference>
<comment type="catalytic activity">
    <reaction evidence="1">
        <text>ATP + protein L-histidine = ADP + protein N-phospho-L-histidine.</text>
        <dbReference type="EC" id="2.7.13.3"/>
    </reaction>
</comment>